<evidence type="ECO:0000313" key="22">
    <source>
        <dbReference type="WormBase" id="CBG12159"/>
    </source>
</evidence>
<reference evidence="20 21" key="2">
    <citation type="journal article" date="2011" name="PLoS Genet.">
        <title>Caenorhabditis briggsae recombinant inbred line genotypes reveal inter-strain incompatibility and the evolution of recombination.</title>
        <authorList>
            <person name="Ross J.A."/>
            <person name="Koboldt D.C."/>
            <person name="Staisch J.E."/>
            <person name="Chamberlin H.M."/>
            <person name="Gupta B.P."/>
            <person name="Miller R.D."/>
            <person name="Baird S.E."/>
            <person name="Haag E.S."/>
        </authorList>
    </citation>
    <scope>NUCLEOTIDE SEQUENCE [LARGE SCALE GENOMIC DNA]</scope>
    <source>
        <strain evidence="20 21">AF16</strain>
    </source>
</reference>
<evidence type="ECO:0000256" key="15">
    <source>
        <dbReference type="ARBA" id="ARBA00064300"/>
    </source>
</evidence>
<evidence type="ECO:0000256" key="8">
    <source>
        <dbReference type="ARBA" id="ARBA00023069"/>
    </source>
</evidence>
<feature type="transmembrane region" description="Helical" evidence="19">
    <location>
        <begin position="40"/>
        <end position="59"/>
    </location>
</feature>
<feature type="transmembrane region" description="Helical" evidence="19">
    <location>
        <begin position="6"/>
        <end position="28"/>
    </location>
</feature>
<comment type="subcellular location">
    <subcellularLocation>
        <location evidence="1">Cell projection</location>
        <location evidence="1">Cilium membrane</location>
        <topology evidence="1">Multi-pass membrane protein</topology>
    </subcellularLocation>
</comment>
<evidence type="ECO:0000313" key="21">
    <source>
        <dbReference type="Proteomes" id="UP000008549"/>
    </source>
</evidence>
<dbReference type="eggNOG" id="ENOG502RVQ3">
    <property type="taxonomic scope" value="Eukaryota"/>
</dbReference>
<dbReference type="PANTHER" id="PTHR22943">
    <property type="entry name" value="7-TRANSMEMBRANE DOMAIN RECEPTOR C.ELEGANS"/>
    <property type="match status" value="1"/>
</dbReference>
<dbReference type="AlphaFoldDB" id="A8XEW2"/>
<organism evidence="20 21">
    <name type="scientific">Caenorhabditis briggsae</name>
    <dbReference type="NCBI Taxonomy" id="6238"/>
    <lineage>
        <taxon>Eukaryota</taxon>
        <taxon>Metazoa</taxon>
        <taxon>Ecdysozoa</taxon>
        <taxon>Nematoda</taxon>
        <taxon>Chromadorea</taxon>
        <taxon>Rhabditida</taxon>
        <taxon>Rhabditina</taxon>
        <taxon>Rhabditomorpha</taxon>
        <taxon>Rhabditoidea</taxon>
        <taxon>Rhabditidae</taxon>
        <taxon>Peloderinae</taxon>
        <taxon>Caenorhabditis</taxon>
    </lineage>
</organism>
<dbReference type="InParanoid" id="A8XEW2"/>
<keyword evidence="3" id="KW-0145">Chemotaxis</keyword>
<proteinExistence type="inferred from homology"/>
<evidence type="ECO:0000256" key="13">
    <source>
        <dbReference type="ARBA" id="ARBA00054965"/>
    </source>
</evidence>
<evidence type="ECO:0000256" key="10">
    <source>
        <dbReference type="ARBA" id="ARBA00023170"/>
    </source>
</evidence>
<evidence type="ECO:0000256" key="12">
    <source>
        <dbReference type="ARBA" id="ARBA00023273"/>
    </source>
</evidence>
<evidence type="ECO:0000256" key="5">
    <source>
        <dbReference type="ARBA" id="ARBA00022692"/>
    </source>
</evidence>
<evidence type="ECO:0000313" key="20">
    <source>
        <dbReference type="EMBL" id="CAP31184.1"/>
    </source>
</evidence>
<evidence type="ECO:0000256" key="18">
    <source>
        <dbReference type="ARBA" id="ARBA00082489"/>
    </source>
</evidence>
<dbReference type="CTD" id="8578229"/>
<dbReference type="PANTHER" id="PTHR22943:SF78">
    <property type="entry name" value="SEVEN TM RECEPTOR"/>
    <property type="match status" value="1"/>
</dbReference>
<gene>
    <name evidence="22" type="primary">str-196</name>
    <name evidence="20 22" type="ORF">CBG12159</name>
    <name evidence="20" type="ORF">CBG_12159</name>
</gene>
<name>A8XEW2_CAEBR</name>
<dbReference type="GO" id="GO:0007186">
    <property type="term" value="P:G protein-coupled receptor signaling pathway"/>
    <property type="evidence" value="ECO:0000318"/>
    <property type="project" value="GO_Central"/>
</dbReference>
<evidence type="ECO:0000256" key="17">
    <source>
        <dbReference type="ARBA" id="ARBA00078653"/>
    </source>
</evidence>
<dbReference type="SUPFAM" id="SSF81321">
    <property type="entry name" value="Family A G protein-coupled receptor-like"/>
    <property type="match status" value="1"/>
</dbReference>
<dbReference type="RefSeq" id="XP_002636234.1">
    <property type="nucleotide sequence ID" value="XM_002636188.1"/>
</dbReference>
<dbReference type="GO" id="GO:0005886">
    <property type="term" value="C:plasma membrane"/>
    <property type="evidence" value="ECO:0000318"/>
    <property type="project" value="GO_Central"/>
</dbReference>
<evidence type="ECO:0000256" key="1">
    <source>
        <dbReference type="ARBA" id="ARBA00004272"/>
    </source>
</evidence>
<dbReference type="GeneID" id="8578229"/>
<dbReference type="Proteomes" id="UP000008549">
    <property type="component" value="Unassembled WGS sequence"/>
</dbReference>
<protein>
    <recommendedName>
        <fullName evidence="16">Serpentine receptor class r-10</fullName>
    </recommendedName>
    <alternativeName>
        <fullName evidence="17">Odorant response abnormal protein 10</fullName>
    </alternativeName>
    <alternativeName>
        <fullName evidence="18">Olfactory receptor 10</fullName>
    </alternativeName>
</protein>
<keyword evidence="2" id="KW-1003">Cell membrane</keyword>
<reference evidence="20 21" key="1">
    <citation type="journal article" date="2003" name="PLoS Biol.">
        <title>The genome sequence of Caenorhabditis briggsae: a platform for comparative genomics.</title>
        <authorList>
            <person name="Stein L.D."/>
            <person name="Bao Z."/>
            <person name="Blasiar D."/>
            <person name="Blumenthal T."/>
            <person name="Brent M.R."/>
            <person name="Chen N."/>
            <person name="Chinwalla A."/>
            <person name="Clarke L."/>
            <person name="Clee C."/>
            <person name="Coghlan A."/>
            <person name="Coulson A."/>
            <person name="D'Eustachio P."/>
            <person name="Fitch D.H."/>
            <person name="Fulton L.A."/>
            <person name="Fulton R.E."/>
            <person name="Griffiths-Jones S."/>
            <person name="Harris T.W."/>
            <person name="Hillier L.W."/>
            <person name="Kamath R."/>
            <person name="Kuwabara P.E."/>
            <person name="Mardis E.R."/>
            <person name="Marra M.A."/>
            <person name="Miner T.L."/>
            <person name="Minx P."/>
            <person name="Mullikin J.C."/>
            <person name="Plumb R.W."/>
            <person name="Rogers J."/>
            <person name="Schein J.E."/>
            <person name="Sohrmann M."/>
            <person name="Spieth J."/>
            <person name="Stajich J.E."/>
            <person name="Wei C."/>
            <person name="Willey D."/>
            <person name="Wilson R.K."/>
            <person name="Durbin R."/>
            <person name="Waterston R.H."/>
        </authorList>
    </citation>
    <scope>NUCLEOTIDE SEQUENCE [LARGE SCALE GENOMIC DNA]</scope>
    <source>
        <strain evidence="20 21">AF16</strain>
    </source>
</reference>
<evidence type="ECO:0000256" key="16">
    <source>
        <dbReference type="ARBA" id="ARBA00067967"/>
    </source>
</evidence>
<keyword evidence="8" id="KW-0969">Cilium</keyword>
<dbReference type="FunFam" id="1.20.1070.10:FF:000128">
    <property type="entry name" value="Seven TM Receptor"/>
    <property type="match status" value="1"/>
</dbReference>
<comment type="similarity">
    <text evidence="14">Belongs to the nematode receptor-like protein str family.</text>
</comment>
<comment type="function">
    <text evidence="13">An odorant receptor which affects chemotaxis to the volatile odorant diacetyl. Specifies AWA neuronal cell fate via the odr-7 pathway.</text>
</comment>
<evidence type="ECO:0000256" key="7">
    <source>
        <dbReference type="ARBA" id="ARBA00022989"/>
    </source>
</evidence>
<comment type="subunit">
    <text evidence="15">Interacts with odr-4.</text>
</comment>
<evidence type="ECO:0000256" key="3">
    <source>
        <dbReference type="ARBA" id="ARBA00022500"/>
    </source>
</evidence>
<keyword evidence="11" id="KW-0325">Glycoprotein</keyword>
<dbReference type="WormBase" id="CBG12159">
    <property type="protein sequence ID" value="CBP24970"/>
    <property type="gene ID" value="WBGene00033152"/>
    <property type="gene designation" value="Cbr-str-196"/>
</dbReference>
<feature type="transmembrane region" description="Helical" evidence="19">
    <location>
        <begin position="88"/>
        <end position="110"/>
    </location>
</feature>
<keyword evidence="12" id="KW-0966">Cell projection</keyword>
<evidence type="ECO:0000256" key="11">
    <source>
        <dbReference type="ARBA" id="ARBA00023180"/>
    </source>
</evidence>
<keyword evidence="7 19" id="KW-1133">Transmembrane helix</keyword>
<dbReference type="GO" id="GO:0006935">
    <property type="term" value="P:chemotaxis"/>
    <property type="evidence" value="ECO:0007669"/>
    <property type="project" value="UniProtKB-KW"/>
</dbReference>
<keyword evidence="5 19" id="KW-0812">Transmembrane</keyword>
<evidence type="ECO:0000256" key="2">
    <source>
        <dbReference type="ARBA" id="ARBA00022475"/>
    </source>
</evidence>
<keyword evidence="4" id="KW-0716">Sensory transduction</keyword>
<dbReference type="EMBL" id="HE600941">
    <property type="protein sequence ID" value="CAP31184.1"/>
    <property type="molecule type" value="Genomic_DNA"/>
</dbReference>
<evidence type="ECO:0000256" key="4">
    <source>
        <dbReference type="ARBA" id="ARBA00022606"/>
    </source>
</evidence>
<dbReference type="GO" id="GO:0038022">
    <property type="term" value="F:G protein-coupled olfactory receptor activity"/>
    <property type="evidence" value="ECO:0000318"/>
    <property type="project" value="GO_Central"/>
</dbReference>
<feature type="transmembrane region" description="Helical" evidence="19">
    <location>
        <begin position="196"/>
        <end position="227"/>
    </location>
</feature>
<dbReference type="HOGENOM" id="CLU_036335_2_0_1"/>
<sequence>MEKIYSNIQQIFGTVSIVTNSFLAYLILTKSPLKLGTYKWLMLYTTFFELIYASLTFFVTPTQRNHESVNIVFQDMDGIWFNHQTAQIFLLIYLTCFGSSMALFAVHFIYRYGAVNKDFQKSYLSGAKLAILYFCPVISGVFWGITCWVFMSESSETSDFMRLYLKQKFNLEIDQCVYVALYFWRSGPDGKVHPDIFSFIGVGILYLILGFSLFCVLYFGINCYLWISRKLGSLENQSPATKSHQTQLFYALLIQALIPFVLMYLPATLVFTFPMINLDFDLKYPFMEITIALYPAIDPFPTILIIKHYRMAFIRILKCNRSNQIYSHGTSAVPKNLSNVVN</sequence>
<keyword evidence="9 19" id="KW-0472">Membrane</keyword>
<dbReference type="Gene3D" id="1.20.1070.10">
    <property type="entry name" value="Rhodopsin 7-helix transmembrane proteins"/>
    <property type="match status" value="1"/>
</dbReference>
<evidence type="ECO:0000256" key="9">
    <source>
        <dbReference type="ARBA" id="ARBA00023136"/>
    </source>
</evidence>
<dbReference type="OMA" id="FTFPMIN"/>
<dbReference type="STRING" id="6238.A8XEW2"/>
<dbReference type="Pfam" id="PF10326">
    <property type="entry name" value="7TM_GPCR_Str"/>
    <property type="match status" value="1"/>
</dbReference>
<dbReference type="GO" id="GO:0060170">
    <property type="term" value="C:ciliary membrane"/>
    <property type="evidence" value="ECO:0007669"/>
    <property type="project" value="UniProtKB-SubCell"/>
</dbReference>
<evidence type="ECO:0000256" key="19">
    <source>
        <dbReference type="SAM" id="Phobius"/>
    </source>
</evidence>
<feature type="transmembrane region" description="Helical" evidence="19">
    <location>
        <begin position="285"/>
        <end position="306"/>
    </location>
</feature>
<dbReference type="KEGG" id="cbr:CBG_12159"/>
<keyword evidence="21" id="KW-1185">Reference proteome</keyword>
<evidence type="ECO:0000256" key="6">
    <source>
        <dbReference type="ARBA" id="ARBA00022725"/>
    </source>
</evidence>
<accession>A8XEW2</accession>
<dbReference type="FunCoup" id="A8XEW2">
    <property type="interactions" value="38"/>
</dbReference>
<dbReference type="GO" id="GO:0042048">
    <property type="term" value="P:olfactory behavior"/>
    <property type="evidence" value="ECO:0000318"/>
    <property type="project" value="GO_Central"/>
</dbReference>
<evidence type="ECO:0000256" key="14">
    <source>
        <dbReference type="ARBA" id="ARBA00061678"/>
    </source>
</evidence>
<dbReference type="InterPro" id="IPR019428">
    <property type="entry name" value="7TM_GPCR_serpentine_rcpt_Str"/>
</dbReference>
<keyword evidence="6" id="KW-0552">Olfaction</keyword>
<feature type="transmembrane region" description="Helical" evidence="19">
    <location>
        <begin position="248"/>
        <end position="273"/>
    </location>
</feature>
<feature type="transmembrane region" description="Helical" evidence="19">
    <location>
        <begin position="131"/>
        <end position="151"/>
    </location>
</feature>
<keyword evidence="10" id="KW-0675">Receptor</keyword>